<evidence type="ECO:0000256" key="11">
    <source>
        <dbReference type="SAM" id="Coils"/>
    </source>
</evidence>
<evidence type="ECO:0000313" key="13">
    <source>
        <dbReference type="Proteomes" id="UP001148838"/>
    </source>
</evidence>
<dbReference type="Pfam" id="PF03148">
    <property type="entry name" value="Tektin"/>
    <property type="match status" value="1"/>
</dbReference>
<evidence type="ECO:0000256" key="2">
    <source>
        <dbReference type="ARBA" id="ARBA00007209"/>
    </source>
</evidence>
<gene>
    <name evidence="12" type="ORF">ANN_22956</name>
</gene>
<keyword evidence="6 10" id="KW-0969">Cilium</keyword>
<sequence length="385" mass="45226">KMDFKNMRQALVIVPPPPSRFTLSEWYLNNRHRYKTAEDQQQIAERVIAESDRLRELIADATKLNKIEVDTRLEERIKDTEHLKKENELQKQNVAKKKRLCLEGRLGIDLVHDDVERELLKEVETIEGAQSLLRRTLEQTNEQIRLLRSTKYFLDRDNEDKTNALNIDMYCASLQETSLNLSMYHGIAPLDGSNVTKEEWEHFSKQFIERAAREVNNARPLRSYIDTLLKQITEDLLNQYNITNEAFRRRIAETRETKIKLENEHHETLRQANEMMRNITRLEKAIAEKEGFMALAHTRLGHRAQRSAVELTKDEVETRLIAEVRELRDNVSALQQMLAEAQASLRYLLKTQVQLEEDINIKANTLKIDEVDCMTLRESMNFHAY</sequence>
<dbReference type="PANTHER" id="PTHR19960">
    <property type="entry name" value="TEKTIN"/>
    <property type="match status" value="1"/>
</dbReference>
<comment type="subcellular location">
    <subcellularLocation>
        <location evidence="10">Cytoplasm</location>
        <location evidence="10">Cytoskeleton</location>
        <location evidence="10">Cilium axoneme</location>
    </subcellularLocation>
    <subcellularLocation>
        <location evidence="1">Cytoplasm</location>
        <location evidence="1">Cytoskeleton</location>
        <location evidence="1">Flagellum axoneme</location>
    </subcellularLocation>
</comment>
<feature type="coiled-coil region" evidence="11">
    <location>
        <begin position="237"/>
        <end position="285"/>
    </location>
</feature>
<keyword evidence="7" id="KW-0206">Cytoskeleton</keyword>
<evidence type="ECO:0000256" key="7">
    <source>
        <dbReference type="ARBA" id="ARBA00023212"/>
    </source>
</evidence>
<evidence type="ECO:0000256" key="4">
    <source>
        <dbReference type="ARBA" id="ARBA00022846"/>
    </source>
</evidence>
<comment type="similarity">
    <text evidence="2 10">Belongs to the tektin family.</text>
</comment>
<protein>
    <recommendedName>
        <fullName evidence="10">Tektin</fullName>
    </recommendedName>
</protein>
<keyword evidence="4 10" id="KW-0282">Flagellum</keyword>
<keyword evidence="5 11" id="KW-0175">Coiled coil</keyword>
<dbReference type="PRINTS" id="PR00511">
    <property type="entry name" value="TEKTIN"/>
</dbReference>
<keyword evidence="8 10" id="KW-0966">Cell projection</keyword>
<reference evidence="12 13" key="1">
    <citation type="journal article" date="2022" name="Allergy">
        <title>Genome assembly and annotation of Periplaneta americana reveal a comprehensive cockroach allergen profile.</title>
        <authorList>
            <person name="Wang L."/>
            <person name="Xiong Q."/>
            <person name="Saelim N."/>
            <person name="Wang L."/>
            <person name="Nong W."/>
            <person name="Wan A.T."/>
            <person name="Shi M."/>
            <person name="Liu X."/>
            <person name="Cao Q."/>
            <person name="Hui J.H.L."/>
            <person name="Sookrung N."/>
            <person name="Leung T.F."/>
            <person name="Tungtrongchitr A."/>
            <person name="Tsui S.K.W."/>
        </authorList>
    </citation>
    <scope>NUCLEOTIDE SEQUENCE [LARGE SCALE GENOMIC DNA]</scope>
    <source>
        <strain evidence="12">PWHHKU_190912</strain>
    </source>
</reference>
<evidence type="ECO:0000256" key="8">
    <source>
        <dbReference type="ARBA" id="ARBA00023273"/>
    </source>
</evidence>
<dbReference type="Proteomes" id="UP001148838">
    <property type="component" value="Unassembled WGS sequence"/>
</dbReference>
<comment type="caution">
    <text evidence="12">The sequence shown here is derived from an EMBL/GenBank/DDBJ whole genome shotgun (WGS) entry which is preliminary data.</text>
</comment>
<organism evidence="12 13">
    <name type="scientific">Periplaneta americana</name>
    <name type="common">American cockroach</name>
    <name type="synonym">Blatta americana</name>
    <dbReference type="NCBI Taxonomy" id="6978"/>
    <lineage>
        <taxon>Eukaryota</taxon>
        <taxon>Metazoa</taxon>
        <taxon>Ecdysozoa</taxon>
        <taxon>Arthropoda</taxon>
        <taxon>Hexapoda</taxon>
        <taxon>Insecta</taxon>
        <taxon>Pterygota</taxon>
        <taxon>Neoptera</taxon>
        <taxon>Polyneoptera</taxon>
        <taxon>Dictyoptera</taxon>
        <taxon>Blattodea</taxon>
        <taxon>Blattoidea</taxon>
        <taxon>Blattidae</taxon>
        <taxon>Blattinae</taxon>
        <taxon>Periplaneta</taxon>
    </lineage>
</organism>
<feature type="non-terminal residue" evidence="12">
    <location>
        <position position="1"/>
    </location>
</feature>
<evidence type="ECO:0000256" key="10">
    <source>
        <dbReference type="RuleBase" id="RU367040"/>
    </source>
</evidence>
<dbReference type="PANTHER" id="PTHR19960:SF25">
    <property type="entry name" value="TEKTIN-1"/>
    <property type="match status" value="1"/>
</dbReference>
<comment type="function">
    <text evidence="9">Microtubule inner protein (MIP) part of the dynein-decorated doublet microtubules (DMTs) in cilia and flagellar axoneme. Forms filamentous polymers in the walls of ciliary and flagellar microtubules.</text>
</comment>
<dbReference type="InterPro" id="IPR048256">
    <property type="entry name" value="Tektin-like"/>
</dbReference>
<evidence type="ECO:0000256" key="6">
    <source>
        <dbReference type="ARBA" id="ARBA00023069"/>
    </source>
</evidence>
<feature type="coiled-coil region" evidence="11">
    <location>
        <begin position="317"/>
        <end position="344"/>
    </location>
</feature>
<evidence type="ECO:0000256" key="5">
    <source>
        <dbReference type="ARBA" id="ARBA00023054"/>
    </source>
</evidence>
<dbReference type="InterPro" id="IPR000435">
    <property type="entry name" value="Tektins"/>
</dbReference>
<evidence type="ECO:0000256" key="9">
    <source>
        <dbReference type="ARBA" id="ARBA00045224"/>
    </source>
</evidence>
<name>A0ABQ8SJV3_PERAM</name>
<evidence type="ECO:0000313" key="12">
    <source>
        <dbReference type="EMBL" id="KAJ4434396.1"/>
    </source>
</evidence>
<accession>A0ABQ8SJV3</accession>
<evidence type="ECO:0000256" key="3">
    <source>
        <dbReference type="ARBA" id="ARBA00022490"/>
    </source>
</evidence>
<proteinExistence type="inferred from homology"/>
<evidence type="ECO:0000256" key="1">
    <source>
        <dbReference type="ARBA" id="ARBA00004611"/>
    </source>
</evidence>
<dbReference type="EMBL" id="JAJSOF020000025">
    <property type="protein sequence ID" value="KAJ4434396.1"/>
    <property type="molecule type" value="Genomic_DNA"/>
</dbReference>
<keyword evidence="13" id="KW-1185">Reference proteome</keyword>
<keyword evidence="3" id="KW-0963">Cytoplasm</keyword>